<accession>A0A2H6KBI2</accession>
<name>A0A2H6KBI2_9APIC</name>
<dbReference type="Pfam" id="PF17405">
    <property type="entry name" value="Nrap_D4"/>
    <property type="match status" value="1"/>
</dbReference>
<keyword evidence="1" id="KW-0539">Nucleus</keyword>
<dbReference type="GeneID" id="39874115"/>
<feature type="compositionally biased region" description="Low complexity" evidence="2">
    <location>
        <begin position="377"/>
        <end position="394"/>
    </location>
</feature>
<evidence type="ECO:0000259" key="5">
    <source>
        <dbReference type="Pfam" id="PF17405"/>
    </source>
</evidence>
<feature type="domain" description="Nrap protein" evidence="5">
    <location>
        <begin position="755"/>
        <end position="884"/>
    </location>
</feature>
<dbReference type="Gene3D" id="1.10.1410.10">
    <property type="match status" value="1"/>
</dbReference>
<dbReference type="InterPro" id="IPR035368">
    <property type="entry name" value="Nrap_D3"/>
</dbReference>
<evidence type="ECO:0000259" key="4">
    <source>
        <dbReference type="Pfam" id="PF17404"/>
    </source>
</evidence>
<evidence type="ECO:0000256" key="2">
    <source>
        <dbReference type="SAM" id="MobiDB-lite"/>
    </source>
</evidence>
<dbReference type="Pfam" id="PF17406">
    <property type="entry name" value="Nrap_D5"/>
    <property type="match status" value="1"/>
</dbReference>
<gene>
    <name evidence="7" type="ORF">BOVATA_018380</name>
</gene>
<sequence length="1193" mass="134732">MAEKKRPRKRKAAGGHRNHLVGDRHLPLEQALDSGIIYGASLPISRINRLIDRECVEIDAKCYGTRVLPLGRLLRNFRNFVSTVPKELLTREFIEKPEYQRCFRTEFNACWSNFEYGVPDSVDVVGRGALGFLSRQHPTLDVSLMLPQSIFNPKDYINYRYLNKRNAWLCRLYEDIRVAFEAGESNPLLKGLEQCHLVAELHFRRPKVYIDFLLVVSNVTYRLRVSAHVDEGTFKHAAMAPARNNVRSPTTLFKSSGMSEAPAESDMRPTPTYNAAILEDLIKSRLNLKLRDAFVRHAKMRGALTLLTVWMRTQGLMATHLGCKSDTLHNVASTSCSKGFDPEYKRRRLQKIKDSADGHVSNSDSAEDDINSDATPSSSVTAGSSGSSATSGVGDETSKSPIQNGVSFDNGLTGCVMALILCHVVSINRFPPEIEAFPLFLAALKFMASMDLKERYYVIGRDKPFSRDGADISGKVDSTTAVPTPEEASDEDGATLLEAQQKAVHNISIPELYLDGTLSFNVLHKVVVTFQEVVSKGKATLATAKDLSSPFLYSQLFDIWHDARCYTDVRLILNSCPMLSGFDIWELGESEYMAARMRSILEYGLKDRLAHLYFRMSENNALMVLIGFDESVQRSTDVGPATNSPESIYFRHFWKRLTETRSFADGSICECILWNKVLPDIEEDPSASSSLERLAGRNLNVQILSTILQLHFEQLKPVILDSNTSVSLEKPKIKGDDKRHPMYVELPIVVSDNRLATDHRTKLMNAYNELNGLLRSLDNVPLKVSNVYVCSPEFGYADVGPSKLRHRLLVELETSTKWPKDPAAILSVKIALGIAMLKELFKNHEIKSRMSENGDMELQLQGIKFCIKILCQRETQPLIESIRNFEPAVNKLPTNNSLEMVREYFRSVQVERCKVGALKSPSFSASVRLSKAFTASCIVPNGDFLCEMVNWFIFTSHDFLLSPPMSGYTGFMRFLYLVAHYNWENRPMLIYDENPKYDMLESKRPSWAPYFWISTPEDPYCLVPNMPSTMISKRFVGQCQRFIAKLDEHSMKPLNVSSFFGAESRAYNMTLELENLYRKLKYSADGESYKLSQQEAHFILNTFVVSLKKSFAGILELAYNDLELQGVHTPAGNITIYVKINPMACIPTGSPKWSWPLHMITRDGRTIFVPNMPAILIHIHSMGEGLLRDIKFT</sequence>
<keyword evidence="1" id="KW-0694">RNA-binding</keyword>
<evidence type="ECO:0000313" key="7">
    <source>
        <dbReference type="EMBL" id="GBE60345.1"/>
    </source>
</evidence>
<dbReference type="VEuPathDB" id="PiroplasmaDB:BOVATA_018380"/>
<dbReference type="RefSeq" id="XP_028866588.1">
    <property type="nucleotide sequence ID" value="XM_029010755.1"/>
</dbReference>
<dbReference type="PANTHER" id="PTHR17972:SF0">
    <property type="entry name" value="NUCLEOLAR PROTEIN 6"/>
    <property type="match status" value="1"/>
</dbReference>
<comment type="similarity">
    <text evidence="1">Belongs to the NRAP family.</text>
</comment>
<dbReference type="Pfam" id="PF17404">
    <property type="entry name" value="Nrap_D3"/>
    <property type="match status" value="1"/>
</dbReference>
<feature type="domain" description="Nrap protein" evidence="3">
    <location>
        <begin position="141"/>
        <end position="283"/>
    </location>
</feature>
<dbReference type="AlphaFoldDB" id="A0A2H6KBI2"/>
<evidence type="ECO:0000256" key="1">
    <source>
        <dbReference type="RuleBase" id="RU364032"/>
    </source>
</evidence>
<evidence type="ECO:0000313" key="8">
    <source>
        <dbReference type="Proteomes" id="UP000236319"/>
    </source>
</evidence>
<dbReference type="InterPro" id="IPR035370">
    <property type="entry name" value="Nrap_D5"/>
</dbReference>
<dbReference type="GO" id="GO:0034456">
    <property type="term" value="C:UTP-C complex"/>
    <property type="evidence" value="ECO:0007669"/>
    <property type="project" value="TreeGrafter"/>
</dbReference>
<keyword evidence="8" id="KW-1185">Reference proteome</keyword>
<feature type="domain" description="Nrap protein" evidence="6">
    <location>
        <begin position="921"/>
        <end position="993"/>
    </location>
</feature>
<dbReference type="OrthoDB" id="10251401at2759"/>
<dbReference type="GO" id="GO:0032545">
    <property type="term" value="C:CURI complex"/>
    <property type="evidence" value="ECO:0007669"/>
    <property type="project" value="TreeGrafter"/>
</dbReference>
<feature type="region of interest" description="Disordered" evidence="2">
    <location>
        <begin position="352"/>
        <end position="401"/>
    </location>
</feature>
<proteinExistence type="inferred from homology"/>
<dbReference type="InterPro" id="IPR035082">
    <property type="entry name" value="Nrap_D1"/>
</dbReference>
<protein>
    <submittedName>
        <fullName evidence="7">Nucleolar 6 isoform X2</fullName>
    </submittedName>
</protein>
<evidence type="ECO:0000259" key="3">
    <source>
        <dbReference type="Pfam" id="PF03813"/>
    </source>
</evidence>
<organism evidence="7 8">
    <name type="scientific">Babesia ovata</name>
    <dbReference type="NCBI Taxonomy" id="189622"/>
    <lineage>
        <taxon>Eukaryota</taxon>
        <taxon>Sar</taxon>
        <taxon>Alveolata</taxon>
        <taxon>Apicomplexa</taxon>
        <taxon>Aconoidasida</taxon>
        <taxon>Piroplasmida</taxon>
        <taxon>Babesiidae</taxon>
        <taxon>Babesia</taxon>
    </lineage>
</organism>
<dbReference type="Proteomes" id="UP000236319">
    <property type="component" value="Unassembled WGS sequence"/>
</dbReference>
<feature type="domain" description="Nrap protein" evidence="4">
    <location>
        <begin position="591"/>
        <end position="676"/>
    </location>
</feature>
<dbReference type="GO" id="GO:0032040">
    <property type="term" value="C:small-subunit processome"/>
    <property type="evidence" value="ECO:0007669"/>
    <property type="project" value="TreeGrafter"/>
</dbReference>
<dbReference type="InterPro" id="IPR005554">
    <property type="entry name" value="NOL6/Upt22"/>
</dbReference>
<evidence type="ECO:0000259" key="6">
    <source>
        <dbReference type="Pfam" id="PF17406"/>
    </source>
</evidence>
<dbReference type="GO" id="GO:0006409">
    <property type="term" value="P:tRNA export from nucleus"/>
    <property type="evidence" value="ECO:0007669"/>
    <property type="project" value="TreeGrafter"/>
</dbReference>
<reference evidence="7 8" key="1">
    <citation type="journal article" date="2017" name="BMC Genomics">
        <title>Whole-genome assembly of Babesia ovata and comparative genomics between closely related pathogens.</title>
        <authorList>
            <person name="Yamagishi J."/>
            <person name="Asada M."/>
            <person name="Hakimi H."/>
            <person name="Tanaka T.Q."/>
            <person name="Sugimoto C."/>
            <person name="Kawazu S."/>
        </authorList>
    </citation>
    <scope>NUCLEOTIDE SEQUENCE [LARGE SCALE GENOMIC DNA]</scope>
    <source>
        <strain evidence="7 8">Miyake</strain>
    </source>
</reference>
<comment type="subcellular location">
    <subcellularLocation>
        <location evidence="1">Nucleus</location>
        <location evidence="1">Nucleolus</location>
    </subcellularLocation>
</comment>
<dbReference type="EMBL" id="BDSA01000002">
    <property type="protein sequence ID" value="GBE60345.1"/>
    <property type="molecule type" value="Genomic_DNA"/>
</dbReference>
<dbReference type="GO" id="GO:0006364">
    <property type="term" value="P:rRNA processing"/>
    <property type="evidence" value="ECO:0007669"/>
    <property type="project" value="TreeGrafter"/>
</dbReference>
<dbReference type="InterPro" id="IPR035369">
    <property type="entry name" value="Nrap_D4"/>
</dbReference>
<dbReference type="PANTHER" id="PTHR17972">
    <property type="entry name" value="NUCLEOLAR RNA-ASSOCIATED PROTEIN"/>
    <property type="match status" value="1"/>
</dbReference>
<comment type="caution">
    <text evidence="7">The sequence shown here is derived from an EMBL/GenBank/DDBJ whole genome shotgun (WGS) entry which is preliminary data.</text>
</comment>
<dbReference type="Pfam" id="PF03813">
    <property type="entry name" value="Nrap"/>
    <property type="match status" value="1"/>
</dbReference>
<dbReference type="GO" id="GO:0003723">
    <property type="term" value="F:RNA binding"/>
    <property type="evidence" value="ECO:0007669"/>
    <property type="project" value="UniProtKB-KW"/>
</dbReference>